<dbReference type="InterPro" id="IPR000682">
    <property type="entry name" value="PCMT"/>
</dbReference>
<evidence type="ECO:0000256" key="1">
    <source>
        <dbReference type="ARBA" id="ARBA00004496"/>
    </source>
</evidence>
<evidence type="ECO:0000313" key="13">
    <source>
        <dbReference type="Proteomes" id="UP000177281"/>
    </source>
</evidence>
<evidence type="ECO:0000256" key="9">
    <source>
        <dbReference type="ARBA" id="ARBA00030757"/>
    </source>
</evidence>
<proteinExistence type="inferred from homology"/>
<evidence type="ECO:0000256" key="8">
    <source>
        <dbReference type="ARBA" id="ARBA00022691"/>
    </source>
</evidence>
<gene>
    <name evidence="12" type="ORF">A3B10_04525</name>
</gene>
<keyword evidence="6" id="KW-0489">Methyltransferase</keyword>
<organism evidence="12 13">
    <name type="scientific">Candidatus Doudnabacteria bacterium RIFCSPLOWO2_01_FULL_44_21</name>
    <dbReference type="NCBI Taxonomy" id="1817841"/>
    <lineage>
        <taxon>Bacteria</taxon>
        <taxon>Candidatus Doudnaibacteriota</taxon>
    </lineage>
</organism>
<evidence type="ECO:0000256" key="4">
    <source>
        <dbReference type="ARBA" id="ARBA00013346"/>
    </source>
</evidence>
<dbReference type="GO" id="GO:0032259">
    <property type="term" value="P:methylation"/>
    <property type="evidence" value="ECO:0007669"/>
    <property type="project" value="UniProtKB-KW"/>
</dbReference>
<dbReference type="CDD" id="cd02440">
    <property type="entry name" value="AdoMet_MTases"/>
    <property type="match status" value="1"/>
</dbReference>
<keyword evidence="5" id="KW-0963">Cytoplasm</keyword>
<comment type="caution">
    <text evidence="12">The sequence shown here is derived from an EMBL/GenBank/DDBJ whole genome shotgun (WGS) entry which is preliminary data.</text>
</comment>
<dbReference type="PANTHER" id="PTHR11579:SF0">
    <property type="entry name" value="PROTEIN-L-ISOASPARTATE(D-ASPARTATE) O-METHYLTRANSFERASE"/>
    <property type="match status" value="1"/>
</dbReference>
<evidence type="ECO:0000256" key="2">
    <source>
        <dbReference type="ARBA" id="ARBA00005369"/>
    </source>
</evidence>
<comment type="similarity">
    <text evidence="2">Belongs to the methyltransferase superfamily. L-isoaspartyl/D-aspartyl protein methyltransferase family.</text>
</comment>
<dbReference type="EC" id="2.1.1.77" evidence="3"/>
<evidence type="ECO:0000256" key="3">
    <source>
        <dbReference type="ARBA" id="ARBA00011890"/>
    </source>
</evidence>
<dbReference type="SUPFAM" id="SSF53335">
    <property type="entry name" value="S-adenosyl-L-methionine-dependent methyltransferases"/>
    <property type="match status" value="1"/>
</dbReference>
<dbReference type="Proteomes" id="UP000177281">
    <property type="component" value="Unassembled WGS sequence"/>
</dbReference>
<dbReference type="GO" id="GO:0004719">
    <property type="term" value="F:protein-L-isoaspartate (D-aspartate) O-methyltransferase activity"/>
    <property type="evidence" value="ECO:0007669"/>
    <property type="project" value="UniProtKB-EC"/>
</dbReference>
<reference evidence="12 13" key="1">
    <citation type="journal article" date="2016" name="Nat. Commun.">
        <title>Thousands of microbial genomes shed light on interconnected biogeochemical processes in an aquifer system.</title>
        <authorList>
            <person name="Anantharaman K."/>
            <person name="Brown C.T."/>
            <person name="Hug L.A."/>
            <person name="Sharon I."/>
            <person name="Castelle C.J."/>
            <person name="Probst A.J."/>
            <person name="Thomas B.C."/>
            <person name="Singh A."/>
            <person name="Wilkins M.J."/>
            <person name="Karaoz U."/>
            <person name="Brodie E.L."/>
            <person name="Williams K.H."/>
            <person name="Hubbard S.S."/>
            <person name="Banfield J.F."/>
        </authorList>
    </citation>
    <scope>NUCLEOTIDE SEQUENCE [LARGE SCALE GENOMIC DNA]</scope>
</reference>
<evidence type="ECO:0000313" key="12">
    <source>
        <dbReference type="EMBL" id="OGE94746.1"/>
    </source>
</evidence>
<name>A0A1F5PXV2_9BACT</name>
<dbReference type="AlphaFoldDB" id="A0A1F5PXV2"/>
<keyword evidence="7" id="KW-0808">Transferase</keyword>
<comment type="subcellular location">
    <subcellularLocation>
        <location evidence="1">Cytoplasm</location>
    </subcellularLocation>
</comment>
<sequence length="202" mass="22384">MNQLYYYFKSSIGFASKEIDQAFAKINRADFVPKEYETEADADYPLPLGFGATISQPTTVAFMLNKLDPRPKDKILDVGTGSGWTTALLSAIVGNKGQVFGTEIIEELVQFGNNNLMKYKINNAKIVLASKELGLPKSAPYDRILVSAAAQKLPESLIQQLKIAGRMVIPVRESVFVIDKISETEIKKKEYPGFAFVPLKQT</sequence>
<accession>A0A1F5PXV2</accession>
<dbReference type="Pfam" id="PF01135">
    <property type="entry name" value="PCMT"/>
    <property type="match status" value="1"/>
</dbReference>
<evidence type="ECO:0000256" key="6">
    <source>
        <dbReference type="ARBA" id="ARBA00022603"/>
    </source>
</evidence>
<dbReference type="Gene3D" id="3.40.50.150">
    <property type="entry name" value="Vaccinia Virus protein VP39"/>
    <property type="match status" value="1"/>
</dbReference>
<evidence type="ECO:0000256" key="5">
    <source>
        <dbReference type="ARBA" id="ARBA00022490"/>
    </source>
</evidence>
<dbReference type="GO" id="GO:0005737">
    <property type="term" value="C:cytoplasm"/>
    <property type="evidence" value="ECO:0007669"/>
    <property type="project" value="UniProtKB-SubCell"/>
</dbReference>
<dbReference type="InterPro" id="IPR029063">
    <property type="entry name" value="SAM-dependent_MTases_sf"/>
</dbReference>
<evidence type="ECO:0000256" key="10">
    <source>
        <dbReference type="ARBA" id="ARBA00031323"/>
    </source>
</evidence>
<dbReference type="EMBL" id="MFFB01000010">
    <property type="protein sequence ID" value="OGE94746.1"/>
    <property type="molecule type" value="Genomic_DNA"/>
</dbReference>
<keyword evidence="8" id="KW-0949">S-adenosyl-L-methionine</keyword>
<protein>
    <recommendedName>
        <fullName evidence="4">Protein-L-isoaspartate O-methyltransferase</fullName>
        <ecNumber evidence="3">2.1.1.77</ecNumber>
    </recommendedName>
    <alternativeName>
        <fullName evidence="11">L-isoaspartyl protein carboxyl methyltransferase</fullName>
    </alternativeName>
    <alternativeName>
        <fullName evidence="9">Protein L-isoaspartyl methyltransferase</fullName>
    </alternativeName>
    <alternativeName>
        <fullName evidence="10">Protein-beta-aspartate methyltransferase</fullName>
    </alternativeName>
</protein>
<evidence type="ECO:0000256" key="11">
    <source>
        <dbReference type="ARBA" id="ARBA00031350"/>
    </source>
</evidence>
<dbReference type="PANTHER" id="PTHR11579">
    <property type="entry name" value="PROTEIN-L-ISOASPARTATE O-METHYLTRANSFERASE"/>
    <property type="match status" value="1"/>
</dbReference>
<evidence type="ECO:0000256" key="7">
    <source>
        <dbReference type="ARBA" id="ARBA00022679"/>
    </source>
</evidence>